<reference evidence="1 2" key="1">
    <citation type="submission" date="2024-01" db="EMBL/GenBank/DDBJ databases">
        <title>Complete genome of Cladobotryum mycophilum ATHUM6906.</title>
        <authorList>
            <person name="Christinaki A.C."/>
            <person name="Myridakis A.I."/>
            <person name="Kouvelis V.N."/>
        </authorList>
    </citation>
    <scope>NUCLEOTIDE SEQUENCE [LARGE SCALE GENOMIC DNA]</scope>
    <source>
        <strain evidence="1 2">ATHUM6906</strain>
    </source>
</reference>
<evidence type="ECO:0008006" key="3">
    <source>
        <dbReference type="Google" id="ProtNLM"/>
    </source>
</evidence>
<name>A0ABR0SP07_9HYPO</name>
<organism evidence="1 2">
    <name type="scientific">Cladobotryum mycophilum</name>
    <dbReference type="NCBI Taxonomy" id="491253"/>
    <lineage>
        <taxon>Eukaryota</taxon>
        <taxon>Fungi</taxon>
        <taxon>Dikarya</taxon>
        <taxon>Ascomycota</taxon>
        <taxon>Pezizomycotina</taxon>
        <taxon>Sordariomycetes</taxon>
        <taxon>Hypocreomycetidae</taxon>
        <taxon>Hypocreales</taxon>
        <taxon>Hypocreaceae</taxon>
        <taxon>Cladobotryum</taxon>
    </lineage>
</organism>
<keyword evidence="2" id="KW-1185">Reference proteome</keyword>
<dbReference type="InterPro" id="IPR011009">
    <property type="entry name" value="Kinase-like_dom_sf"/>
</dbReference>
<gene>
    <name evidence="1" type="ORF">PT974_06943</name>
</gene>
<dbReference type="Gene3D" id="1.10.510.10">
    <property type="entry name" value="Transferase(Phosphotransferase) domain 1"/>
    <property type="match status" value="1"/>
</dbReference>
<protein>
    <recommendedName>
        <fullName evidence="3">Protein kinase domain-containing protein</fullName>
    </recommendedName>
</protein>
<dbReference type="EMBL" id="JAVFKD010000012">
    <property type="protein sequence ID" value="KAK5993511.1"/>
    <property type="molecule type" value="Genomic_DNA"/>
</dbReference>
<dbReference type="Proteomes" id="UP001338125">
    <property type="component" value="Unassembled WGS sequence"/>
</dbReference>
<comment type="caution">
    <text evidence="1">The sequence shown here is derived from an EMBL/GenBank/DDBJ whole genome shotgun (WGS) entry which is preliminary data.</text>
</comment>
<sequence length="330" mass="38551">MTRTCVIPRVWPCFQGPRRESFGQKTWLILDLIRVKDLGDGALILVPSCYYPHPWGDDTDQSSLDAEWRHEWNTWRIWSTTFAYEQIKESHPRIVPYICQDPWTSFPILEKPTGGTLAQFLNEHRSKMYMDVPTAACRVLLSFRPLVLQWSLHLVSALTFVHKHSILYDEINEDFCWLSSSLSLSLAGFMAAEYRSHILGGAIVYSSGTSECEFNVRRYTKVPTIQTDIFWWGCIVYELMTGWWPGYGLGKSYEDVELMIPRREWPYFEAEYLGDIVKKCWERDYTTSKELMNDVIHFIKADGWEIENEDEMKGFNACALFESQSPLSRQ</sequence>
<evidence type="ECO:0000313" key="1">
    <source>
        <dbReference type="EMBL" id="KAK5993511.1"/>
    </source>
</evidence>
<dbReference type="SUPFAM" id="SSF56112">
    <property type="entry name" value="Protein kinase-like (PK-like)"/>
    <property type="match status" value="1"/>
</dbReference>
<proteinExistence type="predicted"/>
<evidence type="ECO:0000313" key="2">
    <source>
        <dbReference type="Proteomes" id="UP001338125"/>
    </source>
</evidence>
<accession>A0ABR0SP07</accession>